<dbReference type="AlphaFoldDB" id="A0A844EGP9"/>
<name>A0A844EGP9_9LACO</name>
<proteinExistence type="predicted"/>
<sequence>MQDNDLKIQIENVLRTYPDNVFTVEKIADVLRTHGSAAFKLIVQELAALERDGIAVVTDEGKFQMNPDKQK</sequence>
<evidence type="ECO:0000313" key="1">
    <source>
        <dbReference type="EMBL" id="MSE22642.1"/>
    </source>
</evidence>
<gene>
    <name evidence="1" type="ORF">GKC44_15710</name>
</gene>
<dbReference type="Proteomes" id="UP000491237">
    <property type="component" value="Unassembled WGS sequence"/>
</dbReference>
<comment type="caution">
    <text evidence="1">The sequence shown here is derived from an EMBL/GenBank/DDBJ whole genome shotgun (WGS) entry which is preliminary data.</text>
</comment>
<reference evidence="1 2" key="1">
    <citation type="submission" date="2019-11" db="EMBL/GenBank/DDBJ databases">
        <title>Draft Genome Sequence of Plant Growth-Promoting Rhizosphere-Associated Bacteria.</title>
        <authorList>
            <person name="Vasilyev I.Y."/>
            <person name="Radchenko V."/>
            <person name="Ilnitskaya E.V."/>
        </authorList>
    </citation>
    <scope>NUCLEOTIDE SEQUENCE [LARGE SCALE GENOMIC DNA]</scope>
    <source>
        <strain evidence="1 2">VRA_07sq_f</strain>
    </source>
</reference>
<accession>A0A844EGP9</accession>
<organism evidence="1 2">
    <name type="scientific">Lentilactobacillus parabuchneri</name>
    <dbReference type="NCBI Taxonomy" id="152331"/>
    <lineage>
        <taxon>Bacteria</taxon>
        <taxon>Bacillati</taxon>
        <taxon>Bacillota</taxon>
        <taxon>Bacilli</taxon>
        <taxon>Lactobacillales</taxon>
        <taxon>Lactobacillaceae</taxon>
        <taxon>Lentilactobacillus</taxon>
    </lineage>
</organism>
<feature type="non-terminal residue" evidence="1">
    <location>
        <position position="71"/>
    </location>
</feature>
<protein>
    <submittedName>
        <fullName evidence="1">Uncharacterized protein</fullName>
    </submittedName>
</protein>
<evidence type="ECO:0000313" key="2">
    <source>
        <dbReference type="Proteomes" id="UP000491237"/>
    </source>
</evidence>
<dbReference type="EMBL" id="WKKY01001350">
    <property type="protein sequence ID" value="MSE22642.1"/>
    <property type="molecule type" value="Genomic_DNA"/>
</dbReference>